<dbReference type="RefSeq" id="XP_047779920.1">
    <property type="nucleotide sequence ID" value="XM_047919398.1"/>
</dbReference>
<name>A0ABQ8KJA6_9APHY</name>
<accession>A0ABQ8KJA6</accession>
<protein>
    <submittedName>
        <fullName evidence="1">Uncharacterized protein</fullName>
    </submittedName>
</protein>
<dbReference type="EMBL" id="JADCUA010000008">
    <property type="protein sequence ID" value="KAH9837882.1"/>
    <property type="molecule type" value="Genomic_DNA"/>
</dbReference>
<proteinExistence type="predicted"/>
<comment type="caution">
    <text evidence="1">The sequence shown here is derived from an EMBL/GenBank/DDBJ whole genome shotgun (WGS) entry which is preliminary data.</text>
</comment>
<dbReference type="GeneID" id="72000130"/>
<evidence type="ECO:0000313" key="2">
    <source>
        <dbReference type="Proteomes" id="UP000814176"/>
    </source>
</evidence>
<reference evidence="1 2" key="1">
    <citation type="journal article" date="2021" name="Environ. Microbiol.">
        <title>Gene family expansions and transcriptome signatures uncover fungal adaptations to wood decay.</title>
        <authorList>
            <person name="Hage H."/>
            <person name="Miyauchi S."/>
            <person name="Viragh M."/>
            <person name="Drula E."/>
            <person name="Min B."/>
            <person name="Chaduli D."/>
            <person name="Navarro D."/>
            <person name="Favel A."/>
            <person name="Norest M."/>
            <person name="Lesage-Meessen L."/>
            <person name="Balint B."/>
            <person name="Merenyi Z."/>
            <person name="de Eugenio L."/>
            <person name="Morin E."/>
            <person name="Martinez A.T."/>
            <person name="Baldrian P."/>
            <person name="Stursova M."/>
            <person name="Martinez M.J."/>
            <person name="Novotny C."/>
            <person name="Magnuson J.K."/>
            <person name="Spatafora J.W."/>
            <person name="Maurice S."/>
            <person name="Pangilinan J."/>
            <person name="Andreopoulos W."/>
            <person name="LaButti K."/>
            <person name="Hundley H."/>
            <person name="Na H."/>
            <person name="Kuo A."/>
            <person name="Barry K."/>
            <person name="Lipzen A."/>
            <person name="Henrissat B."/>
            <person name="Riley R."/>
            <person name="Ahrendt S."/>
            <person name="Nagy L.G."/>
            <person name="Grigoriev I.V."/>
            <person name="Martin F."/>
            <person name="Rosso M.N."/>
        </authorList>
    </citation>
    <scope>NUCLEOTIDE SEQUENCE [LARGE SCALE GENOMIC DNA]</scope>
    <source>
        <strain evidence="1 2">CIRM-BRFM 1785</strain>
    </source>
</reference>
<dbReference type="Proteomes" id="UP000814176">
    <property type="component" value="Unassembled WGS sequence"/>
</dbReference>
<keyword evidence="2" id="KW-1185">Reference proteome</keyword>
<sequence>MLLQLVRRRRTCGIAHYVAFPGALSRGTRNPLLPPATHRPPSCLTRPIASITSLKHSNARCVARLTDHHLVPLARSLASQRCRTVVQRRSTRFCYSDHVYRTFPCILVVTSPADLVSDNTSSALACPPTPSTHKCVAARAAVISMPHTTANVENA</sequence>
<gene>
    <name evidence="1" type="ORF">C8Q71DRAFT_566481</name>
</gene>
<evidence type="ECO:0000313" key="1">
    <source>
        <dbReference type="EMBL" id="KAH9837882.1"/>
    </source>
</evidence>
<organism evidence="1 2">
    <name type="scientific">Rhodofomes roseus</name>
    <dbReference type="NCBI Taxonomy" id="34475"/>
    <lineage>
        <taxon>Eukaryota</taxon>
        <taxon>Fungi</taxon>
        <taxon>Dikarya</taxon>
        <taxon>Basidiomycota</taxon>
        <taxon>Agaricomycotina</taxon>
        <taxon>Agaricomycetes</taxon>
        <taxon>Polyporales</taxon>
        <taxon>Rhodofomes</taxon>
    </lineage>
</organism>